<organism evidence="3 4">
    <name type="scientific">Plakobranchus ocellatus</name>
    <dbReference type="NCBI Taxonomy" id="259542"/>
    <lineage>
        <taxon>Eukaryota</taxon>
        <taxon>Metazoa</taxon>
        <taxon>Spiralia</taxon>
        <taxon>Lophotrochozoa</taxon>
        <taxon>Mollusca</taxon>
        <taxon>Gastropoda</taxon>
        <taxon>Heterobranchia</taxon>
        <taxon>Euthyneura</taxon>
        <taxon>Panpulmonata</taxon>
        <taxon>Sacoglossa</taxon>
        <taxon>Placobranchoidea</taxon>
        <taxon>Plakobranchidae</taxon>
        <taxon>Plakobranchus</taxon>
    </lineage>
</organism>
<proteinExistence type="predicted"/>
<feature type="transmembrane region" description="Helical" evidence="2">
    <location>
        <begin position="97"/>
        <end position="116"/>
    </location>
</feature>
<keyword evidence="2" id="KW-0812">Transmembrane</keyword>
<feature type="compositionally biased region" description="Basic and acidic residues" evidence="1">
    <location>
        <begin position="72"/>
        <end position="82"/>
    </location>
</feature>
<feature type="region of interest" description="Disordered" evidence="1">
    <location>
        <begin position="1"/>
        <end position="94"/>
    </location>
</feature>
<sequence length="118" mass="12655">MRGRVHTMPCGVTCHESTTRPTATTINPPLTTQHGWSSRTPQTRTVDVSSDRPDPPTTPTSTMKTSATAEGDENHPSNDRAKLQQSQASPGHGHSQLTLVITGICTGVAGLVHWYIVN</sequence>
<keyword evidence="4" id="KW-1185">Reference proteome</keyword>
<gene>
    <name evidence="3" type="ORF">PoB_001010200</name>
</gene>
<comment type="caution">
    <text evidence="3">The sequence shown here is derived from an EMBL/GenBank/DDBJ whole genome shotgun (WGS) entry which is preliminary data.</text>
</comment>
<evidence type="ECO:0000313" key="4">
    <source>
        <dbReference type="Proteomes" id="UP000735302"/>
    </source>
</evidence>
<dbReference type="EMBL" id="BLXT01001211">
    <property type="protein sequence ID" value="GFN83596.1"/>
    <property type="molecule type" value="Genomic_DNA"/>
</dbReference>
<feature type="compositionally biased region" description="Polar residues" evidence="1">
    <location>
        <begin position="15"/>
        <end position="44"/>
    </location>
</feature>
<feature type="compositionally biased region" description="Low complexity" evidence="1">
    <location>
        <begin position="59"/>
        <end position="68"/>
    </location>
</feature>
<dbReference type="AlphaFoldDB" id="A0AAV3YL12"/>
<name>A0AAV3YL12_9GAST</name>
<accession>A0AAV3YL12</accession>
<keyword evidence="2" id="KW-1133">Transmembrane helix</keyword>
<evidence type="ECO:0000256" key="2">
    <source>
        <dbReference type="SAM" id="Phobius"/>
    </source>
</evidence>
<feature type="compositionally biased region" description="Polar residues" evidence="1">
    <location>
        <begin position="83"/>
        <end position="94"/>
    </location>
</feature>
<keyword evidence="2" id="KW-0472">Membrane</keyword>
<reference evidence="3 4" key="1">
    <citation type="journal article" date="2021" name="Elife">
        <title>Chloroplast acquisition without the gene transfer in kleptoplastic sea slugs, Plakobranchus ocellatus.</title>
        <authorList>
            <person name="Maeda T."/>
            <person name="Takahashi S."/>
            <person name="Yoshida T."/>
            <person name="Shimamura S."/>
            <person name="Takaki Y."/>
            <person name="Nagai Y."/>
            <person name="Toyoda A."/>
            <person name="Suzuki Y."/>
            <person name="Arimoto A."/>
            <person name="Ishii H."/>
            <person name="Satoh N."/>
            <person name="Nishiyama T."/>
            <person name="Hasebe M."/>
            <person name="Maruyama T."/>
            <person name="Minagawa J."/>
            <person name="Obokata J."/>
            <person name="Shigenobu S."/>
        </authorList>
    </citation>
    <scope>NUCLEOTIDE SEQUENCE [LARGE SCALE GENOMIC DNA]</scope>
</reference>
<evidence type="ECO:0000313" key="3">
    <source>
        <dbReference type="EMBL" id="GFN83596.1"/>
    </source>
</evidence>
<protein>
    <submittedName>
        <fullName evidence="3">Uncharacterized protein</fullName>
    </submittedName>
</protein>
<dbReference type="Proteomes" id="UP000735302">
    <property type="component" value="Unassembled WGS sequence"/>
</dbReference>
<evidence type="ECO:0000256" key="1">
    <source>
        <dbReference type="SAM" id="MobiDB-lite"/>
    </source>
</evidence>